<accession>A0A6M3LYL2</accession>
<gene>
    <name evidence="1" type="ORF">MM415B06003_0003</name>
</gene>
<dbReference type="EMBL" id="MT143516">
    <property type="protein sequence ID" value="QJA97688.1"/>
    <property type="molecule type" value="Genomic_DNA"/>
</dbReference>
<sequence length="50" mass="5684">MKPIRPLSELRAFRNVIDKYTGRRLLTAPLRPIYRAIPSPAAALLRILAL</sequence>
<organism evidence="1">
    <name type="scientific">viral metagenome</name>
    <dbReference type="NCBI Taxonomy" id="1070528"/>
    <lineage>
        <taxon>unclassified sequences</taxon>
        <taxon>metagenomes</taxon>
        <taxon>organismal metagenomes</taxon>
    </lineage>
</organism>
<dbReference type="AlphaFoldDB" id="A0A6M3LYL2"/>
<protein>
    <submittedName>
        <fullName evidence="1">Uncharacterized protein</fullName>
    </submittedName>
</protein>
<evidence type="ECO:0000313" key="1">
    <source>
        <dbReference type="EMBL" id="QJA97688.1"/>
    </source>
</evidence>
<proteinExistence type="predicted"/>
<name>A0A6M3LYL2_9ZZZZ</name>
<reference evidence="1" key="1">
    <citation type="submission" date="2020-03" db="EMBL/GenBank/DDBJ databases">
        <title>The deep terrestrial virosphere.</title>
        <authorList>
            <person name="Holmfeldt K."/>
            <person name="Nilsson E."/>
            <person name="Simone D."/>
            <person name="Lopez-Fernandez M."/>
            <person name="Wu X."/>
            <person name="de Brujin I."/>
            <person name="Lundin D."/>
            <person name="Andersson A."/>
            <person name="Bertilsson S."/>
            <person name="Dopson M."/>
        </authorList>
    </citation>
    <scope>NUCLEOTIDE SEQUENCE</scope>
    <source>
        <strain evidence="1">MM415B06003</strain>
    </source>
</reference>